<gene>
    <name evidence="1" type="ORF">VM99_25935</name>
</gene>
<dbReference type="Gene3D" id="2.180.10.10">
    <property type="entry name" value="RHS repeat-associated core"/>
    <property type="match status" value="1"/>
</dbReference>
<reference evidence="1 2" key="1">
    <citation type="journal article" date="2015" name="Stand. Genomic Sci.">
        <title>Complete genome of Pseudomonas chlororaphis strain UFB2, a soil bacterium with antibacterial activity against bacterial canker pathogen of tomato.</title>
        <authorList>
            <person name="Deng P."/>
            <person name="Wang X."/>
            <person name="Baird S.M."/>
            <person name="Lu S.E."/>
        </authorList>
    </citation>
    <scope>NUCLEOTIDE SEQUENCE [LARGE SCALE GENOMIC DNA]</scope>
    <source>
        <strain evidence="1 2">UFB2</strain>
    </source>
</reference>
<dbReference type="Proteomes" id="UP000035212">
    <property type="component" value="Chromosome"/>
</dbReference>
<dbReference type="EMBL" id="CP011020">
    <property type="protein sequence ID" value="AKK01329.1"/>
    <property type="molecule type" value="Genomic_DNA"/>
</dbReference>
<evidence type="ECO:0008006" key="3">
    <source>
        <dbReference type="Google" id="ProtNLM"/>
    </source>
</evidence>
<organism evidence="1 2">
    <name type="scientific">Pseudomonas chlororaphis</name>
    <dbReference type="NCBI Taxonomy" id="587753"/>
    <lineage>
        <taxon>Bacteria</taxon>
        <taxon>Pseudomonadati</taxon>
        <taxon>Pseudomonadota</taxon>
        <taxon>Gammaproteobacteria</taxon>
        <taxon>Pseudomonadales</taxon>
        <taxon>Pseudomonadaceae</taxon>
        <taxon>Pseudomonas</taxon>
    </lineage>
</organism>
<accession>A0A0G3GJM9</accession>
<dbReference type="SUPFAM" id="SSF56399">
    <property type="entry name" value="ADP-ribosylation"/>
    <property type="match status" value="1"/>
</dbReference>
<dbReference type="InterPro" id="IPR022385">
    <property type="entry name" value="Rhs_assc_core"/>
</dbReference>
<dbReference type="AlphaFoldDB" id="A0A0G3GJM9"/>
<dbReference type="NCBIfam" id="TIGR03696">
    <property type="entry name" value="Rhs_assc_core"/>
    <property type="match status" value="1"/>
</dbReference>
<evidence type="ECO:0000313" key="1">
    <source>
        <dbReference type="EMBL" id="AKK01329.1"/>
    </source>
</evidence>
<name>A0A0G3GJM9_9PSED</name>
<dbReference type="PATRIC" id="fig|587753.11.peg.5331"/>
<sequence>MTVFHYDALDTLVGHSTADGQEQRFYRNNELVAETNGTDSTTFVRAEGVVLAEHPVGGDSGVRLLVGDDKNSVLGEISQQGITHHAYFPYGYLTDAALANSLLGYNGERREGQTGWYLLGKGYRVFNPLMMRFHSPDNLSPFGEGGLNAYMYCAGDPINHVDPTGHNLVGTLLRAVRKTTASADYLEDVSGIPRDLLRTNPAKSEAASIKTIRPKDVDYLKKRKDFYSDVAAARQADLITAKVERSAHIAALESQVESSLEVFVSVNKAYRHAKNNIGRLGRTRHSTRDFKIIAAAYDQKISPRSDLEKYFKGLNLGEEEMKNIRQLRM</sequence>
<proteinExistence type="predicted"/>
<protein>
    <recommendedName>
        <fullName evidence="3">RHS repeat-associated core domain-containing protein</fullName>
    </recommendedName>
</protein>
<reference evidence="2" key="2">
    <citation type="submission" date="2015-03" db="EMBL/GenBank/DDBJ databases">
        <authorList>
            <person name="Deng P."/>
            <person name="Lu S."/>
        </authorList>
    </citation>
    <scope>NUCLEOTIDE SEQUENCE [LARGE SCALE GENOMIC DNA]</scope>
    <source>
        <strain evidence="2">UFB2</strain>
    </source>
</reference>
<evidence type="ECO:0000313" key="2">
    <source>
        <dbReference type="Proteomes" id="UP000035212"/>
    </source>
</evidence>